<dbReference type="GO" id="GO:0035591">
    <property type="term" value="F:signaling adaptor activity"/>
    <property type="evidence" value="ECO:0007669"/>
    <property type="project" value="TreeGrafter"/>
</dbReference>
<protein>
    <recommendedName>
        <fullName evidence="7">Lipoprotein</fullName>
    </recommendedName>
</protein>
<dbReference type="InterPro" id="IPR052574">
    <property type="entry name" value="CDIRP"/>
</dbReference>
<dbReference type="EMBL" id="AGDZ01000027">
    <property type="protein sequence ID" value="EMB22476.1"/>
    <property type="molecule type" value="Genomic_DNA"/>
</dbReference>
<evidence type="ECO:0008006" key="7">
    <source>
        <dbReference type="Google" id="ProtNLM"/>
    </source>
</evidence>
<dbReference type="RefSeq" id="WP_010696710.1">
    <property type="nucleotide sequence ID" value="NZ_KB442454.1"/>
</dbReference>
<organism evidence="5 6">
    <name type="scientific">Treponema denticola SP33</name>
    <dbReference type="NCBI Taxonomy" id="999437"/>
    <lineage>
        <taxon>Bacteria</taxon>
        <taxon>Pseudomonadati</taxon>
        <taxon>Spirochaetota</taxon>
        <taxon>Spirochaetia</taxon>
        <taxon>Spirochaetales</taxon>
        <taxon>Treponemataceae</taxon>
        <taxon>Treponema</taxon>
    </lineage>
</organism>
<evidence type="ECO:0000313" key="6">
    <source>
        <dbReference type="Proteomes" id="UP000016183"/>
    </source>
</evidence>
<dbReference type="Proteomes" id="UP000016183">
    <property type="component" value="Unassembled WGS sequence"/>
</dbReference>
<feature type="chain" id="PRO_5004020039" description="Lipoprotein" evidence="4">
    <location>
        <begin position="24"/>
        <end position="439"/>
    </location>
</feature>
<name>M2AGZ4_TREDN</name>
<dbReference type="PATRIC" id="fig|999437.3.peg.1952"/>
<dbReference type="InterPro" id="IPR032675">
    <property type="entry name" value="LRR_dom_sf"/>
</dbReference>
<dbReference type="PROSITE" id="PS51257">
    <property type="entry name" value="PROKAR_LIPOPROTEIN"/>
    <property type="match status" value="1"/>
</dbReference>
<evidence type="ECO:0000256" key="2">
    <source>
        <dbReference type="ARBA" id="ARBA00022737"/>
    </source>
</evidence>
<dbReference type="Gene3D" id="3.80.10.10">
    <property type="entry name" value="Ribonuclease Inhibitor"/>
    <property type="match status" value="1"/>
</dbReference>
<keyword evidence="4" id="KW-0732">Signal</keyword>
<feature type="signal peptide" evidence="4">
    <location>
        <begin position="1"/>
        <end position="23"/>
    </location>
</feature>
<reference evidence="5 6" key="1">
    <citation type="submission" date="2012-01" db="EMBL/GenBank/DDBJ databases">
        <title>The Genome Sequence of Treponema denticola SP33.</title>
        <authorList>
            <consortium name="The Broad Institute Genome Sequencing Platform"/>
            <person name="Earl A."/>
            <person name="Ward D."/>
            <person name="Feldgarden M."/>
            <person name="Gevers D."/>
            <person name="Blanton J.M."/>
            <person name="Fenno C.J."/>
            <person name="Baranova O.V."/>
            <person name="Mathney J."/>
            <person name="Dewhirst F.E."/>
            <person name="Izard J."/>
            <person name="Young S.K."/>
            <person name="Zeng Q."/>
            <person name="Gargeya S."/>
            <person name="Fitzgerald M."/>
            <person name="Haas B."/>
            <person name="Abouelleil A."/>
            <person name="Alvarado L."/>
            <person name="Arachchi H.M."/>
            <person name="Berlin A."/>
            <person name="Chapman S.B."/>
            <person name="Gearin G."/>
            <person name="Goldberg J."/>
            <person name="Griggs A."/>
            <person name="Gujja S."/>
            <person name="Hansen M."/>
            <person name="Heiman D."/>
            <person name="Howarth C."/>
            <person name="Larimer J."/>
            <person name="Lui A."/>
            <person name="MacDonald P.J.P."/>
            <person name="McCowen C."/>
            <person name="Montmayeur A."/>
            <person name="Murphy C."/>
            <person name="Neiman D."/>
            <person name="Pearson M."/>
            <person name="Priest M."/>
            <person name="Roberts A."/>
            <person name="Saif S."/>
            <person name="Shea T."/>
            <person name="Sisk P."/>
            <person name="Stolte C."/>
            <person name="Sykes S."/>
            <person name="Wortman J."/>
            <person name="Nusbaum C."/>
            <person name="Birren B."/>
        </authorList>
    </citation>
    <scope>NUCLEOTIDE SEQUENCE [LARGE SCALE GENOMIC DNA]</scope>
    <source>
        <strain evidence="5 6">SP33</strain>
    </source>
</reference>
<evidence type="ECO:0000256" key="4">
    <source>
        <dbReference type="SAM" id="SignalP"/>
    </source>
</evidence>
<accession>M2AGZ4</accession>
<dbReference type="OrthoDB" id="362722at2"/>
<keyword evidence="1" id="KW-0433">Leucine-rich repeat</keyword>
<gene>
    <name evidence="5" type="ORF">HMPREF9733_01892</name>
</gene>
<evidence type="ECO:0000313" key="5">
    <source>
        <dbReference type="EMBL" id="EMB22476.1"/>
    </source>
</evidence>
<dbReference type="PANTHER" id="PTHR47566">
    <property type="match status" value="1"/>
</dbReference>
<evidence type="ECO:0000256" key="3">
    <source>
        <dbReference type="SAM" id="MobiDB-lite"/>
    </source>
</evidence>
<dbReference type="AlphaFoldDB" id="M2AGZ4"/>
<evidence type="ECO:0000256" key="1">
    <source>
        <dbReference type="ARBA" id="ARBA00022614"/>
    </source>
</evidence>
<dbReference type="HOGENOM" id="CLU_618116_0_0_12"/>
<keyword evidence="2" id="KW-0677">Repeat</keyword>
<dbReference type="SUPFAM" id="SSF52058">
    <property type="entry name" value="L domain-like"/>
    <property type="match status" value="1"/>
</dbReference>
<feature type="region of interest" description="Disordered" evidence="3">
    <location>
        <begin position="30"/>
        <end position="53"/>
    </location>
</feature>
<sequence length="439" mass="49540">MLKTFCKFAALVIFSFFVFSCSAKEEKIGAENKEEQSEVGSQAGLNSEKKDKGLQAEQVKEKTADAQYQKALNEASIIFEFDAVNKKINLSLKADENIKIEGAVPSEIPADGSINEIFIAKNSLALLGDVKELTIHNAEILNGVKIIKVPVLRSLDISFSGLKNIEFLDCPALETLILEGNKKMNKPDFSSLKGLKKLNLAKTTIQEMDFSVFPHLECLDISSVSLKALDLTKNIELKELYCENAGLSNLDLTKNIKLTHLNCRANKLTDLALFQNKELKFLDCGKNELDKLLIALNIKLQKLYCDSNEINDLDFSSLKELEELYCYRNKIENLIVGSNPKLKTLFCFENKIDEESMKQLFDSLIAGDGYNFKTLVVYAEKNPDLIYKTDKYFDHNFEPTEEMLNSSSFKFWKVYFTLYGLEDMGSIIDSLVQKTGEAF</sequence>
<proteinExistence type="predicted"/>
<dbReference type="PANTHER" id="PTHR47566:SF1">
    <property type="entry name" value="PROTEIN NUD1"/>
    <property type="match status" value="1"/>
</dbReference>
<comment type="caution">
    <text evidence="5">The sequence shown here is derived from an EMBL/GenBank/DDBJ whole genome shotgun (WGS) entry which is preliminary data.</text>
</comment>